<dbReference type="NCBIfam" id="NF001614">
    <property type="entry name" value="PRK00402.1"/>
    <property type="match status" value="1"/>
</dbReference>
<keyword evidence="6" id="KW-0432">Leucine biosynthesis</keyword>
<dbReference type="PANTHER" id="PTHR43822:SF2">
    <property type="entry name" value="HOMOACONITASE, MITOCHONDRIAL"/>
    <property type="match status" value="1"/>
</dbReference>
<evidence type="ECO:0000256" key="5">
    <source>
        <dbReference type="ARBA" id="ARBA00023239"/>
    </source>
</evidence>
<evidence type="ECO:0000256" key="6">
    <source>
        <dbReference type="HAMAP-Rule" id="MF_01027"/>
    </source>
</evidence>
<evidence type="ECO:0000256" key="3">
    <source>
        <dbReference type="ARBA" id="ARBA00023004"/>
    </source>
</evidence>
<dbReference type="STRING" id="351160.RCIX2646"/>
<dbReference type="InterPro" id="IPR050067">
    <property type="entry name" value="IPM_dehydratase_rel_enz"/>
</dbReference>
<dbReference type="NCBIfam" id="TIGR02086">
    <property type="entry name" value="IPMI_arch"/>
    <property type="match status" value="1"/>
</dbReference>
<keyword evidence="6" id="KW-0100">Branched-chain amino acid biosynthesis</keyword>
<comment type="subunit">
    <text evidence="6">Heterodimer of LeuC and LeuD.</text>
</comment>
<dbReference type="GO" id="GO:0003861">
    <property type="term" value="F:3-isopropylmalate dehydratase activity"/>
    <property type="evidence" value="ECO:0007669"/>
    <property type="project" value="UniProtKB-UniRule"/>
</dbReference>
<dbReference type="UniPathway" id="UPA00048">
    <property type="reaction ID" value="UER00071"/>
</dbReference>
<keyword evidence="4 6" id="KW-0411">Iron-sulfur</keyword>
<dbReference type="Pfam" id="PF00330">
    <property type="entry name" value="Aconitase"/>
    <property type="match status" value="2"/>
</dbReference>
<reference evidence="8 9" key="1">
    <citation type="journal article" date="2006" name="Science">
        <title>Genome of rice cluster I archaea -- the key methane producers in the rice rhizosphere.</title>
        <authorList>
            <person name="Erkel C."/>
            <person name="Kube M."/>
            <person name="Reinhardt R."/>
            <person name="Liesack W."/>
        </authorList>
    </citation>
    <scope>NUCLEOTIDE SEQUENCE [LARGE SCALE GENOMIC DNA]</scope>
    <source>
        <strain evidence="9">DSM 22066 / NBRC 105507 / MRE50</strain>
    </source>
</reference>
<dbReference type="InterPro" id="IPR018136">
    <property type="entry name" value="Aconitase_4Fe-4S_BS"/>
</dbReference>
<dbReference type="InterPro" id="IPR001030">
    <property type="entry name" value="Acoase/IPM_deHydtase_lsu_aba"/>
</dbReference>
<feature type="domain" description="Aconitase/3-isopropylmalate dehydratase large subunit alpha/beta/alpha" evidence="7">
    <location>
        <begin position="19"/>
        <end position="281"/>
    </location>
</feature>
<evidence type="ECO:0000256" key="2">
    <source>
        <dbReference type="ARBA" id="ARBA00022723"/>
    </source>
</evidence>
<comment type="function">
    <text evidence="6">Catalyzes the isomerization between 2-isopropylmalate and 3-isopropylmalate, via the formation of 2-isopropylmaleate.</text>
</comment>
<dbReference type="RefSeq" id="WP_012034896.1">
    <property type="nucleotide sequence ID" value="NC_009464.1"/>
</dbReference>
<dbReference type="Proteomes" id="UP000000663">
    <property type="component" value="Chromosome"/>
</dbReference>
<evidence type="ECO:0000313" key="9">
    <source>
        <dbReference type="Proteomes" id="UP000000663"/>
    </source>
</evidence>
<dbReference type="SUPFAM" id="SSF53732">
    <property type="entry name" value="Aconitase iron-sulfur domain"/>
    <property type="match status" value="1"/>
</dbReference>
<gene>
    <name evidence="8" type="primary">leuC-2</name>
    <name evidence="6" type="synonym">leuC</name>
    <name evidence="8" type="ORF">RCIX2646</name>
</gene>
<dbReference type="PATRIC" id="fig|351160.9.peg.590"/>
<feature type="binding site" evidence="6">
    <location>
        <position position="358"/>
    </location>
    <ligand>
        <name>[4Fe-4S] cluster</name>
        <dbReference type="ChEBI" id="CHEBI:49883"/>
    </ligand>
</feature>
<organism evidence="8 9">
    <name type="scientific">Methanocella arvoryzae (strain DSM 22066 / NBRC 105507 / MRE50)</name>
    <dbReference type="NCBI Taxonomy" id="351160"/>
    <lineage>
        <taxon>Archaea</taxon>
        <taxon>Methanobacteriati</taxon>
        <taxon>Methanobacteriota</taxon>
        <taxon>Stenosarchaea group</taxon>
        <taxon>Methanomicrobia</taxon>
        <taxon>Methanocellales</taxon>
        <taxon>Methanocellaceae</taxon>
        <taxon>Methanocella</taxon>
    </lineage>
</organism>
<sequence>MGTISEEILSAASGKKADAGDFVVARVDYAMSHDGTSVLAVKAFREMKSERVWDPSRIIIPFDHLAPANTENTALLQREIRQWAAEQGIKNLYDVGEGICHQLLPENGFAMPGKVIVGADSHSCTYGAFGAFATGVGATDMAEIYTSGKLWFRVPETIKLTVDGKLPAAVTPKDVILRIAKEVGSDGATYKAMEFYGPVIDHMSIAGRMTLCNMAIEMGGKAGIVPPDEKTFAFLKGRAVEEYRPVYASRDAVYCDELHLDVSKLHPQVSCPPDVDNVKDVGEVEGTHVDQVLIGSCTNGRYEDLAGAAAILKGRKVRCRTLIIPASRSVMLDAVQTGVAADLLAAGATICNPGCGPCLGGHMGVLAEGEACLATTNRNFRGRMGKGADVYLGSPLTAAATAINGKITDPRRYI</sequence>
<comment type="pathway">
    <text evidence="6">Amino-acid biosynthesis; L-leucine biosynthesis; L-leucine from 3-methyl-2-oxobutanoate: step 2/4.</text>
</comment>
<evidence type="ECO:0000256" key="4">
    <source>
        <dbReference type="ARBA" id="ARBA00023014"/>
    </source>
</evidence>
<keyword evidence="1 6" id="KW-0004">4Fe-4S</keyword>
<dbReference type="PROSITE" id="PS01244">
    <property type="entry name" value="ACONITASE_2"/>
    <property type="match status" value="1"/>
</dbReference>
<dbReference type="InterPro" id="IPR036008">
    <property type="entry name" value="Aconitase_4Fe-4S_dom"/>
</dbReference>
<comment type="similarity">
    <text evidence="6">Belongs to the aconitase/IPM isomerase family. LeuC type 2 subfamily.</text>
</comment>
<dbReference type="EC" id="4.2.1.33" evidence="6"/>
<feature type="binding site" evidence="6">
    <location>
        <position position="355"/>
    </location>
    <ligand>
        <name>[4Fe-4S] cluster</name>
        <dbReference type="ChEBI" id="CHEBI:49883"/>
    </ligand>
</feature>
<dbReference type="PRINTS" id="PR00415">
    <property type="entry name" value="ACONITASE"/>
</dbReference>
<dbReference type="EMBL" id="AM114193">
    <property type="protein sequence ID" value="CAJ37689.1"/>
    <property type="molecule type" value="Genomic_DNA"/>
</dbReference>
<dbReference type="GO" id="GO:0009098">
    <property type="term" value="P:L-leucine biosynthetic process"/>
    <property type="evidence" value="ECO:0007669"/>
    <property type="project" value="UniProtKB-UniRule"/>
</dbReference>
<comment type="cofactor">
    <cofactor evidence="6">
        <name>[4Fe-4S] cluster</name>
        <dbReference type="ChEBI" id="CHEBI:49883"/>
    </cofactor>
    <text evidence="6">Binds 1 [4Fe-4S] cluster per subunit.</text>
</comment>
<accession>Q0W1Q4</accession>
<keyword evidence="2 6" id="KW-0479">Metal-binding</keyword>
<feature type="binding site" evidence="6">
    <location>
        <position position="297"/>
    </location>
    <ligand>
        <name>[4Fe-4S] cluster</name>
        <dbReference type="ChEBI" id="CHEBI:49883"/>
    </ligand>
</feature>
<dbReference type="GO" id="GO:0051539">
    <property type="term" value="F:4 iron, 4 sulfur cluster binding"/>
    <property type="evidence" value="ECO:0007669"/>
    <property type="project" value="UniProtKB-KW"/>
</dbReference>
<evidence type="ECO:0000313" key="8">
    <source>
        <dbReference type="EMBL" id="CAJ37689.1"/>
    </source>
</evidence>
<keyword evidence="6" id="KW-0028">Amino-acid biosynthesis</keyword>
<name>Q0W1Q4_METAR</name>
<dbReference type="GeneID" id="5143037"/>
<dbReference type="eggNOG" id="arCOG01698">
    <property type="taxonomic scope" value="Archaea"/>
</dbReference>
<dbReference type="InterPro" id="IPR006251">
    <property type="entry name" value="Homoacnase/IPMdehydase_lsu"/>
</dbReference>
<dbReference type="InterPro" id="IPR015931">
    <property type="entry name" value="Acnase/IPM_dHydase_lsu_aba_1/3"/>
</dbReference>
<dbReference type="PROSITE" id="PS00450">
    <property type="entry name" value="ACONITASE_1"/>
    <property type="match status" value="1"/>
</dbReference>
<dbReference type="OrthoDB" id="255at2157"/>
<keyword evidence="3 6" id="KW-0408">Iron</keyword>
<dbReference type="NCBIfam" id="TIGR01343">
    <property type="entry name" value="hacA_fam"/>
    <property type="match status" value="1"/>
</dbReference>
<evidence type="ECO:0000256" key="1">
    <source>
        <dbReference type="ARBA" id="ARBA00022485"/>
    </source>
</evidence>
<dbReference type="Gene3D" id="3.30.499.10">
    <property type="entry name" value="Aconitase, domain 3"/>
    <property type="match status" value="2"/>
</dbReference>
<comment type="catalytic activity">
    <reaction evidence="6">
        <text>(2R,3S)-3-isopropylmalate = (2S)-2-isopropylmalate</text>
        <dbReference type="Rhea" id="RHEA:32287"/>
        <dbReference type="ChEBI" id="CHEBI:1178"/>
        <dbReference type="ChEBI" id="CHEBI:35121"/>
        <dbReference type="EC" id="4.2.1.33"/>
    </reaction>
</comment>
<protein>
    <recommendedName>
        <fullName evidence="6">3-isopropylmalate dehydratase large subunit</fullName>
        <ecNumber evidence="6">4.2.1.33</ecNumber>
    </recommendedName>
    <alternativeName>
        <fullName evidence="6">Alpha-IPM isomerase</fullName>
        <shortName evidence="6">IPMI</shortName>
    </alternativeName>
    <alternativeName>
        <fullName evidence="6">Isopropylmalate isomerase</fullName>
    </alternativeName>
</protein>
<feature type="domain" description="Aconitase/3-isopropylmalate dehydratase large subunit alpha/beta/alpha" evidence="7">
    <location>
        <begin position="283"/>
        <end position="405"/>
    </location>
</feature>
<dbReference type="HAMAP" id="MF_01027">
    <property type="entry name" value="LeuC_type2"/>
    <property type="match status" value="1"/>
</dbReference>
<dbReference type="AlphaFoldDB" id="Q0W1Q4"/>
<dbReference type="InterPro" id="IPR033941">
    <property type="entry name" value="IPMI_cat"/>
</dbReference>
<keyword evidence="9" id="KW-1185">Reference proteome</keyword>
<dbReference type="KEGG" id="rci:RCIX2646"/>
<evidence type="ECO:0000259" key="7">
    <source>
        <dbReference type="Pfam" id="PF00330"/>
    </source>
</evidence>
<dbReference type="GO" id="GO:0046872">
    <property type="term" value="F:metal ion binding"/>
    <property type="evidence" value="ECO:0007669"/>
    <property type="project" value="UniProtKB-KW"/>
</dbReference>
<dbReference type="PANTHER" id="PTHR43822">
    <property type="entry name" value="HOMOACONITASE, MITOCHONDRIAL-RELATED"/>
    <property type="match status" value="1"/>
</dbReference>
<dbReference type="CDD" id="cd01583">
    <property type="entry name" value="IPMI"/>
    <property type="match status" value="1"/>
</dbReference>
<keyword evidence="5 6" id="KW-0456">Lyase</keyword>
<proteinExistence type="inferred from homology"/>
<dbReference type="InterPro" id="IPR011826">
    <property type="entry name" value="HAcnase/IPMdehydase_lsu_prok"/>
</dbReference>